<gene>
    <name evidence="2" type="ordered locus">Pcal_1898</name>
</gene>
<reference evidence="2" key="1">
    <citation type="submission" date="2007-02" db="EMBL/GenBank/DDBJ databases">
        <title>Complete sequence of Pyrobaculum calidifontis JCM 11548.</title>
        <authorList>
            <consortium name="US DOE Joint Genome Institute"/>
            <person name="Copeland A."/>
            <person name="Lucas S."/>
            <person name="Lapidus A."/>
            <person name="Barry K."/>
            <person name="Glavina del Rio T."/>
            <person name="Dalin E."/>
            <person name="Tice H."/>
            <person name="Pitluck S."/>
            <person name="Chain P."/>
            <person name="Malfatti S."/>
            <person name="Shin M."/>
            <person name="Vergez L."/>
            <person name="Schmutz J."/>
            <person name="Larimer F."/>
            <person name="Land M."/>
            <person name="Hauser L."/>
            <person name="Kyrpides N."/>
            <person name="Mikhailova N."/>
            <person name="Cozen A.E."/>
            <person name="Fitz-Gibbon S.T."/>
            <person name="House C.H."/>
            <person name="Saltikov C."/>
            <person name="Lowe T.M."/>
            <person name="Richardson P."/>
        </authorList>
    </citation>
    <scope>NUCLEOTIDE SEQUENCE [LARGE SCALE GENOMIC DNA]</scope>
    <source>
        <strain evidence="2">JCM 11548</strain>
    </source>
</reference>
<keyword evidence="1" id="KW-0175">Coiled coil</keyword>
<keyword evidence="3" id="KW-1185">Reference proteome</keyword>
<protein>
    <recommendedName>
        <fullName evidence="4">DUF3782 domain-containing protein</fullName>
    </recommendedName>
</protein>
<dbReference type="PANTHER" id="PTHR34314">
    <property type="entry name" value="CRENARCHAEAL PROTEIN, PUTATIVE-RELATED"/>
    <property type="match status" value="1"/>
</dbReference>
<dbReference type="InterPro" id="IPR024271">
    <property type="entry name" value="DUF3782"/>
</dbReference>
<organism evidence="2 3">
    <name type="scientific">Pyrobaculum calidifontis (strain DSM 21063 / JCM 11548 / VA1)</name>
    <dbReference type="NCBI Taxonomy" id="410359"/>
    <lineage>
        <taxon>Archaea</taxon>
        <taxon>Thermoproteota</taxon>
        <taxon>Thermoprotei</taxon>
        <taxon>Thermoproteales</taxon>
        <taxon>Thermoproteaceae</taxon>
        <taxon>Pyrobaculum</taxon>
    </lineage>
</organism>
<dbReference type="EMBL" id="CP000561">
    <property type="protein sequence ID" value="ABO09314.1"/>
    <property type="molecule type" value="Genomic_DNA"/>
</dbReference>
<dbReference type="Gene3D" id="1.20.5.300">
    <property type="match status" value="1"/>
</dbReference>
<dbReference type="HOGENOM" id="CLU_064028_2_1_2"/>
<proteinExistence type="predicted"/>
<dbReference type="RefSeq" id="WP_011850572.1">
    <property type="nucleotide sequence ID" value="NC_009073.1"/>
</dbReference>
<dbReference type="Pfam" id="PF12644">
    <property type="entry name" value="DUF3782"/>
    <property type="match status" value="1"/>
</dbReference>
<dbReference type="eggNOG" id="arCOG01423">
    <property type="taxonomic scope" value="Archaea"/>
</dbReference>
<dbReference type="InterPro" id="IPR012431">
    <property type="entry name" value="PDDEXK_10"/>
</dbReference>
<evidence type="ECO:0000313" key="3">
    <source>
        <dbReference type="Proteomes" id="UP000001431"/>
    </source>
</evidence>
<sequence length="284" mass="32134">MFDKDAFLRLLREDEEFRYAVLGLLGLDKVFKRLEKNTKAIAALQRAMVRHTKALEEHTRAIEALQKTIEEHSRAINSMQKTLEEHSRVLERHSKAVESLQRAVEEHTRAIVAMQKTLEEHSRAIEGLQRAVEEHSRAIMSLQQAVDAQSVAIRELAAKMNALGTRWGVVAEEAFRESVKYLVEDLLGAYKAKKWTYYDAEGLVYGHPSVVEADLLVRDGEHILVEFKSSADRADVGELYKLGILYERVAGVKPKLLLVSPAVRKRAAELAKELGVEIRGEVVE</sequence>
<accession>A3MXE7</accession>
<evidence type="ECO:0000256" key="1">
    <source>
        <dbReference type="SAM" id="Coils"/>
    </source>
</evidence>
<feature type="coiled-coil region" evidence="1">
    <location>
        <begin position="41"/>
        <end position="145"/>
    </location>
</feature>
<dbReference type="Proteomes" id="UP000001431">
    <property type="component" value="Chromosome"/>
</dbReference>
<dbReference type="Pfam" id="PF07788">
    <property type="entry name" value="PDDEXK_10"/>
    <property type="match status" value="1"/>
</dbReference>
<name>A3MXE7_PYRCJ</name>
<dbReference type="KEGG" id="pcl:Pcal_1898"/>
<dbReference type="AlphaFoldDB" id="A3MXE7"/>
<dbReference type="PANTHER" id="PTHR34314:SF6">
    <property type="entry name" value="DUF3782 DOMAIN-CONTAINING PROTEIN"/>
    <property type="match status" value="1"/>
</dbReference>
<evidence type="ECO:0008006" key="4">
    <source>
        <dbReference type="Google" id="ProtNLM"/>
    </source>
</evidence>
<dbReference type="STRING" id="410359.Pcal_1898"/>
<evidence type="ECO:0000313" key="2">
    <source>
        <dbReference type="EMBL" id="ABO09314.1"/>
    </source>
</evidence>
<dbReference type="SUPFAM" id="SSF57997">
    <property type="entry name" value="Tropomyosin"/>
    <property type="match status" value="1"/>
</dbReference>
<dbReference type="GeneID" id="4908589"/>
<dbReference type="Gene3D" id="1.20.5.500">
    <property type="entry name" value="Single helix bin"/>
    <property type="match status" value="1"/>
</dbReference>